<dbReference type="NCBIfam" id="NF008687">
    <property type="entry name" value="PRK11706.1"/>
    <property type="match status" value="1"/>
</dbReference>
<dbReference type="InterPro" id="IPR000653">
    <property type="entry name" value="DegT/StrS_aminotransferase"/>
</dbReference>
<dbReference type="InterPro" id="IPR015424">
    <property type="entry name" value="PyrdxlP-dep_Trfase"/>
</dbReference>
<dbReference type="Pfam" id="PF01041">
    <property type="entry name" value="DegT_DnrJ_EryC1"/>
    <property type="match status" value="1"/>
</dbReference>
<dbReference type="OrthoDB" id="416253at2759"/>
<evidence type="ECO:0000313" key="2">
    <source>
        <dbReference type="EMBL" id="KAF7168861.1"/>
    </source>
</evidence>
<dbReference type="GO" id="GO:0019180">
    <property type="term" value="F:dTDP-4-amino-4,6-dideoxygalactose transaminase activity"/>
    <property type="evidence" value="ECO:0007669"/>
    <property type="project" value="TreeGrafter"/>
</dbReference>
<keyword evidence="3" id="KW-1185">Reference proteome</keyword>
<evidence type="ECO:0000313" key="1">
    <source>
        <dbReference type="EMBL" id="KAF7139715.1"/>
    </source>
</evidence>
<dbReference type="InterPro" id="IPR012749">
    <property type="entry name" value="WecE-like"/>
</dbReference>
<dbReference type="GO" id="GO:0030170">
    <property type="term" value="F:pyridoxal phosphate binding"/>
    <property type="evidence" value="ECO:0007669"/>
    <property type="project" value="TreeGrafter"/>
</dbReference>
<dbReference type="EMBL" id="JACBAD010001562">
    <property type="protein sequence ID" value="KAF7139715.1"/>
    <property type="molecule type" value="Genomic_DNA"/>
</dbReference>
<dbReference type="InterPro" id="IPR015422">
    <property type="entry name" value="PyrdxlP-dep_Trfase_small"/>
</dbReference>
<evidence type="ECO:0000313" key="3">
    <source>
        <dbReference type="Proteomes" id="UP000630445"/>
    </source>
</evidence>
<accession>A0A8H6QB78</accession>
<dbReference type="CDD" id="cd00616">
    <property type="entry name" value="AHBA_syn"/>
    <property type="match status" value="1"/>
</dbReference>
<organism evidence="2 4">
    <name type="scientific">Aspergillus hiratsukae</name>
    <dbReference type="NCBI Taxonomy" id="1194566"/>
    <lineage>
        <taxon>Eukaryota</taxon>
        <taxon>Fungi</taxon>
        <taxon>Dikarya</taxon>
        <taxon>Ascomycota</taxon>
        <taxon>Pezizomycotina</taxon>
        <taxon>Eurotiomycetes</taxon>
        <taxon>Eurotiomycetidae</taxon>
        <taxon>Eurotiales</taxon>
        <taxon>Aspergillaceae</taxon>
        <taxon>Aspergillus</taxon>
        <taxon>Aspergillus subgen. Fumigati</taxon>
    </lineage>
</organism>
<protein>
    <submittedName>
        <fullName evidence="2">Uncharacterized protein</fullName>
    </submittedName>
</protein>
<gene>
    <name evidence="1" type="ORF">CNMCM5793_007509</name>
    <name evidence="2" type="ORF">CNMCM6106_003876</name>
</gene>
<dbReference type="InterPro" id="IPR015421">
    <property type="entry name" value="PyrdxlP-dep_Trfase_major"/>
</dbReference>
<proteinExistence type="predicted"/>
<dbReference type="PANTHER" id="PTHR30244">
    <property type="entry name" value="TRANSAMINASE"/>
    <property type="match status" value="1"/>
</dbReference>
<dbReference type="Proteomes" id="UP000630445">
    <property type="component" value="Unassembled WGS sequence"/>
</dbReference>
<dbReference type="GO" id="GO:0000271">
    <property type="term" value="P:polysaccharide biosynthetic process"/>
    <property type="evidence" value="ECO:0007669"/>
    <property type="project" value="TreeGrafter"/>
</dbReference>
<evidence type="ECO:0000313" key="4">
    <source>
        <dbReference type="Proteomes" id="UP000662466"/>
    </source>
</evidence>
<dbReference type="AlphaFoldDB" id="A0A8H6QB78"/>
<sequence>MSVFSPPKHQKLIPFNIPPVTGSEISHINTAIQNRTLASNGRYTRLCQSWLEQHLSCKKVLLTPSCTAALDLAALILDIKPGDEVILPSYTHPSTANAFLLRGASLVFVDIVPETMNMNLTQLRQALTDRTRALVPVSYAGFGCDMDEILEIARERGIYVVEDAAMGVFSTYKGRALGTMGQLGCISFQEGENITAGGQGGALLVNDAALIERAQIIWNRGMMSDVAFRSTDEGVDTWQLVGGSYQLSELQAAYLWGQLEGAEGIQIQRHRIWNLYWKELEELETQGLIQLPALPPDREHNARMFWIKVRDMAERRDFMEAMKGVGISVLPHYSPLHKIGPGMDHRHVIDEDMVTRESERLVRLPIYYALTMDDARFVIDQIKQFYSSGKVVWSGI</sequence>
<dbReference type="NCBIfam" id="TIGR02379">
    <property type="entry name" value="ECA_wecE"/>
    <property type="match status" value="1"/>
</dbReference>
<dbReference type="Proteomes" id="UP000662466">
    <property type="component" value="Unassembled WGS sequence"/>
</dbReference>
<dbReference type="Gene3D" id="3.90.1150.10">
    <property type="entry name" value="Aspartate Aminotransferase, domain 1"/>
    <property type="match status" value="1"/>
</dbReference>
<name>A0A8H6QB78_9EURO</name>
<reference evidence="2" key="1">
    <citation type="submission" date="2020-06" db="EMBL/GenBank/DDBJ databases">
        <title>Draft genome sequences of strains closely related to Aspergillus parafelis and Aspergillus hiratsukae.</title>
        <authorList>
            <person name="Dos Santos R.A.C."/>
            <person name="Rivero-Menendez O."/>
            <person name="Steenwyk J.L."/>
            <person name="Mead M.E."/>
            <person name="Goldman G.H."/>
            <person name="Alastruey-Izquierdo A."/>
            <person name="Rokas A."/>
        </authorList>
    </citation>
    <scope>NUCLEOTIDE SEQUENCE</scope>
    <source>
        <strain evidence="1">CNM-CM5793</strain>
        <strain evidence="2">CNM-CM6106</strain>
    </source>
</reference>
<dbReference type="PANTHER" id="PTHR30244:SF34">
    <property type="entry name" value="DTDP-4-AMINO-4,6-DIDEOXYGALACTOSE TRANSAMINASE"/>
    <property type="match status" value="1"/>
</dbReference>
<dbReference type="PIRSF" id="PIRSF000390">
    <property type="entry name" value="PLP_StrS"/>
    <property type="match status" value="1"/>
</dbReference>
<dbReference type="EMBL" id="JACBAF010002063">
    <property type="protein sequence ID" value="KAF7168861.1"/>
    <property type="molecule type" value="Genomic_DNA"/>
</dbReference>
<dbReference type="SUPFAM" id="SSF53383">
    <property type="entry name" value="PLP-dependent transferases"/>
    <property type="match status" value="1"/>
</dbReference>
<comment type="caution">
    <text evidence="2">The sequence shown here is derived from an EMBL/GenBank/DDBJ whole genome shotgun (WGS) entry which is preliminary data.</text>
</comment>
<dbReference type="Gene3D" id="3.40.640.10">
    <property type="entry name" value="Type I PLP-dependent aspartate aminotransferase-like (Major domain)"/>
    <property type="match status" value="1"/>
</dbReference>